<dbReference type="InterPro" id="IPR036388">
    <property type="entry name" value="WH-like_DNA-bd_sf"/>
</dbReference>
<feature type="domain" description="Helix-turn-helix type 11" evidence="1">
    <location>
        <begin position="6"/>
        <end position="58"/>
    </location>
</feature>
<dbReference type="Pfam" id="PF08279">
    <property type="entry name" value="HTH_11"/>
    <property type="match status" value="1"/>
</dbReference>
<dbReference type="STRING" id="157783.LK03_13500"/>
<dbReference type="PANTHER" id="PTHR34580:SF3">
    <property type="entry name" value="PROTEIN PAFB"/>
    <property type="match status" value="1"/>
</dbReference>
<gene>
    <name evidence="3" type="ORF">LK03_13500</name>
</gene>
<dbReference type="PANTHER" id="PTHR34580">
    <property type="match status" value="1"/>
</dbReference>
<protein>
    <submittedName>
        <fullName evidence="3">DeoR faimly transcriptional regulator</fullName>
    </submittedName>
</protein>
<dbReference type="SUPFAM" id="SSF46785">
    <property type="entry name" value="Winged helix' DNA-binding domain"/>
    <property type="match status" value="1"/>
</dbReference>
<evidence type="ECO:0000313" key="4">
    <source>
        <dbReference type="Proteomes" id="UP000029493"/>
    </source>
</evidence>
<accession>A0A089WUM0</accession>
<evidence type="ECO:0000313" key="3">
    <source>
        <dbReference type="EMBL" id="AIR90247.1"/>
    </source>
</evidence>
<evidence type="ECO:0000259" key="1">
    <source>
        <dbReference type="Pfam" id="PF08279"/>
    </source>
</evidence>
<name>A0A089WUM0_9PSED</name>
<feature type="domain" description="WYL" evidence="2">
    <location>
        <begin position="134"/>
        <end position="200"/>
    </location>
</feature>
<dbReference type="Proteomes" id="UP000029493">
    <property type="component" value="Chromosome"/>
</dbReference>
<dbReference type="eggNOG" id="COG2378">
    <property type="taxonomic scope" value="Bacteria"/>
</dbReference>
<dbReference type="OrthoDB" id="9807255at2"/>
<dbReference type="EMBL" id="CP009455">
    <property type="protein sequence ID" value="AIR90247.1"/>
    <property type="molecule type" value="Genomic_DNA"/>
</dbReference>
<organism evidence="3 4">
    <name type="scientific">Pseudomonas cremoricolorata</name>
    <dbReference type="NCBI Taxonomy" id="157783"/>
    <lineage>
        <taxon>Bacteria</taxon>
        <taxon>Pseudomonadati</taxon>
        <taxon>Pseudomonadota</taxon>
        <taxon>Gammaproteobacteria</taxon>
        <taxon>Pseudomonadales</taxon>
        <taxon>Pseudomonadaceae</taxon>
        <taxon>Pseudomonas</taxon>
    </lineage>
</organism>
<evidence type="ECO:0000259" key="2">
    <source>
        <dbReference type="Pfam" id="PF13280"/>
    </source>
</evidence>
<sequence length="237" mass="26099">MRKADRLFQLVNLIRAHQPICAERLAERMQVSVRSIYRYIDDISLSGIPIYGTPGVGYALHDTFELPPLSLTSLEFEALMLAVDMLASTTDQALGAAARSLLGKVAASLPGAAPAPDQVALRALGRTPPVMRDHFGTLRQAIEKGQSVRIIYLSLAGQPSQRLVYPLGLFYWGGKWTLGSWCTTRDAYRDFRVDRIAAVALDAPFAADRHELTLQAYTRHQAEQWKSLIGTDSTLSG</sequence>
<dbReference type="InterPro" id="IPR036390">
    <property type="entry name" value="WH_DNA-bd_sf"/>
</dbReference>
<reference evidence="3 4" key="1">
    <citation type="submission" date="2014-09" db="EMBL/GenBank/DDBJ databases">
        <authorList>
            <person name="Chan K.-G."/>
        </authorList>
    </citation>
    <scope>NUCLEOTIDE SEQUENCE [LARGE SCALE GENOMIC DNA]</scope>
    <source>
        <strain evidence="3 4">ND07</strain>
    </source>
</reference>
<dbReference type="InterPro" id="IPR051534">
    <property type="entry name" value="CBASS_pafABC_assoc_protein"/>
</dbReference>
<proteinExistence type="predicted"/>
<dbReference type="PROSITE" id="PS52050">
    <property type="entry name" value="WYL"/>
    <property type="match status" value="1"/>
</dbReference>
<dbReference type="InterPro" id="IPR013196">
    <property type="entry name" value="HTH_11"/>
</dbReference>
<dbReference type="Gene3D" id="1.10.10.10">
    <property type="entry name" value="Winged helix-like DNA-binding domain superfamily/Winged helix DNA-binding domain"/>
    <property type="match status" value="1"/>
</dbReference>
<keyword evidence="4" id="KW-1185">Reference proteome</keyword>
<dbReference type="Pfam" id="PF13280">
    <property type="entry name" value="WYL"/>
    <property type="match status" value="1"/>
</dbReference>
<dbReference type="AlphaFoldDB" id="A0A089WUM0"/>
<dbReference type="RefSeq" id="WP_038412857.1">
    <property type="nucleotide sequence ID" value="NZ_CP009455.1"/>
</dbReference>
<dbReference type="KEGG" id="psw:LK03_13500"/>
<dbReference type="InterPro" id="IPR026881">
    <property type="entry name" value="WYL_dom"/>
</dbReference>